<comment type="caution">
    <text evidence="5">The sequence shown here is derived from an EMBL/GenBank/DDBJ whole genome shotgun (WGS) entry which is preliminary data.</text>
</comment>
<dbReference type="Pfam" id="PF14075">
    <property type="entry name" value="UBN_AB"/>
    <property type="match status" value="1"/>
</dbReference>
<dbReference type="PANTHER" id="PTHR21669:SF28">
    <property type="entry name" value="YEMANUCLEIN"/>
    <property type="match status" value="1"/>
</dbReference>
<feature type="region of interest" description="Disordered" evidence="2">
    <location>
        <begin position="14"/>
        <end position="34"/>
    </location>
</feature>
<protein>
    <submittedName>
        <fullName evidence="5">Uncharacterized protein</fullName>
    </submittedName>
</protein>
<keyword evidence="1" id="KW-0597">Phosphoprotein</keyword>
<organism evidence="5 6">
    <name type="scientific">Polypedilum vanderplanki</name>
    <name type="common">Sleeping chironomid midge</name>
    <dbReference type="NCBI Taxonomy" id="319348"/>
    <lineage>
        <taxon>Eukaryota</taxon>
        <taxon>Metazoa</taxon>
        <taxon>Ecdysozoa</taxon>
        <taxon>Arthropoda</taxon>
        <taxon>Hexapoda</taxon>
        <taxon>Insecta</taxon>
        <taxon>Pterygota</taxon>
        <taxon>Neoptera</taxon>
        <taxon>Endopterygota</taxon>
        <taxon>Diptera</taxon>
        <taxon>Nematocera</taxon>
        <taxon>Chironomoidea</taxon>
        <taxon>Chironomidae</taxon>
        <taxon>Chironominae</taxon>
        <taxon>Polypedilum</taxon>
        <taxon>Polypedilum</taxon>
    </lineage>
</organism>
<dbReference type="InterPro" id="IPR026947">
    <property type="entry name" value="UBN_middle_dom"/>
</dbReference>
<dbReference type="PANTHER" id="PTHR21669">
    <property type="entry name" value="CAPZ-INTERACTING PROTEIN AND RELATED PROTEINS"/>
    <property type="match status" value="1"/>
</dbReference>
<dbReference type="OrthoDB" id="68076at2759"/>
<dbReference type="Proteomes" id="UP001107558">
    <property type="component" value="Chromosome 3"/>
</dbReference>
<evidence type="ECO:0000259" key="3">
    <source>
        <dbReference type="Pfam" id="PF08729"/>
    </source>
</evidence>
<dbReference type="Pfam" id="PF08729">
    <property type="entry name" value="HUN"/>
    <property type="match status" value="1"/>
</dbReference>
<gene>
    <name evidence="5" type="ORF">PVAND_001348</name>
</gene>
<feature type="region of interest" description="Disordered" evidence="2">
    <location>
        <begin position="564"/>
        <end position="613"/>
    </location>
</feature>
<feature type="region of interest" description="Disordered" evidence="2">
    <location>
        <begin position="165"/>
        <end position="266"/>
    </location>
</feature>
<name>A0A9J6BNZ4_POLVA</name>
<feature type="region of interest" description="Disordered" evidence="2">
    <location>
        <begin position="298"/>
        <end position="349"/>
    </location>
</feature>
<feature type="compositionally biased region" description="Basic and acidic residues" evidence="2">
    <location>
        <begin position="165"/>
        <end position="177"/>
    </location>
</feature>
<dbReference type="GO" id="GO:0006325">
    <property type="term" value="P:chromatin organization"/>
    <property type="evidence" value="ECO:0007669"/>
    <property type="project" value="TreeGrafter"/>
</dbReference>
<feature type="compositionally biased region" description="Polar residues" evidence="2">
    <location>
        <begin position="571"/>
        <end position="598"/>
    </location>
</feature>
<evidence type="ECO:0000256" key="2">
    <source>
        <dbReference type="SAM" id="MobiDB-lite"/>
    </source>
</evidence>
<proteinExistence type="predicted"/>
<feature type="domain" description="Ubinuclein middle" evidence="4">
    <location>
        <begin position="359"/>
        <end position="558"/>
    </location>
</feature>
<sequence length="862" mass="97264">MSAEPKRVSFMTIEPSTDFLKKPEKEKESTAGKSKTIRLELEICEPDARNCSDFNYKRLIHIEKKKLKKLAKIPNGAGYEKANDPFGDDEDEIARIAREMEAKYGSGSSYGGKTSANDYDRGIGYDDNDSFIDNTEAYDEIIPEDVDTVRGGFYVNSGLLEFKKIPNFERPGDEIRMPKAKKRALSTSSESSDGDEKRNQDDSLSTKSKKKKKHVEKKVKSATSSSDEQGKAAKKAKKEKSTEKQKPEIVTPVIVSQTPVTKEPEKKKILEKEITDESKKVVKTTTVKDMLRLKRDNLRKLEQGKSSGNTTTTDNDEDDESESKSEIGSSLAVSESSRDSNHVEMNGGNAVNATKELSLPSTFSVDLVQMITSLKQYIDTTLKNSSNVFDNHVKEQLLHIDTLAKAQNQQVRLQVYQQLETFVPCTKKGILAKVNRYRVQQAEAKIKNEIKKLKTIVNDAMPDLVRKYDDDFKAYNNMKDMQHLIGGNESFELKSPRKKYHWNDNSRQILSDIMIYIHDLFKIMRVKKETLEEYSARYLKEHLLPLWPEGWIKLEDFHKELERKKKKEARSSQGSTNTSPQTSVNGKQSAQNLTSPHHQQQQQIQKTESRSKEVDIIIPAMNGKTTASIQLSPQSSVIKKASDHSINSIMSSSPSPPIHEKPKTVTATTSSTSVLIETKTRVIDLEKLSSPNDLLKVSQKDIGRNIPKYSQTIQMTPIDISSEKIQRVSDGSDSDCAIIDSPIKPTQTNIKPQQQQFSHHLNNNKIINTPIMQLQQQQQQGGETKKTKKQDNDYSSLIKNIASLTNPKTNSSQSFLSSPVMNDQRKMDTSHGFETATSASDQDIFFSELLNTFSKHHHEANT</sequence>
<feature type="region of interest" description="Disordered" evidence="2">
    <location>
        <begin position="651"/>
        <end position="670"/>
    </location>
</feature>
<evidence type="ECO:0000313" key="6">
    <source>
        <dbReference type="Proteomes" id="UP001107558"/>
    </source>
</evidence>
<evidence type="ECO:0000313" key="5">
    <source>
        <dbReference type="EMBL" id="KAG5671134.1"/>
    </source>
</evidence>
<dbReference type="EMBL" id="JADBJN010000003">
    <property type="protein sequence ID" value="KAG5671134.1"/>
    <property type="molecule type" value="Genomic_DNA"/>
</dbReference>
<dbReference type="GO" id="GO:0005634">
    <property type="term" value="C:nucleus"/>
    <property type="evidence" value="ECO:0007669"/>
    <property type="project" value="TreeGrafter"/>
</dbReference>
<feature type="compositionally biased region" description="Basic residues" evidence="2">
    <location>
        <begin position="207"/>
        <end position="217"/>
    </location>
</feature>
<dbReference type="InterPro" id="IPR014840">
    <property type="entry name" value="HRD"/>
</dbReference>
<reference evidence="5" key="1">
    <citation type="submission" date="2021-03" db="EMBL/GenBank/DDBJ databases">
        <title>Chromosome level genome of the anhydrobiotic midge Polypedilum vanderplanki.</title>
        <authorList>
            <person name="Yoshida Y."/>
            <person name="Kikawada T."/>
            <person name="Gusev O."/>
        </authorList>
    </citation>
    <scope>NUCLEOTIDE SEQUENCE</scope>
    <source>
        <strain evidence="5">NIAS01</strain>
        <tissue evidence="5">Whole body or cell culture</tissue>
    </source>
</reference>
<feature type="domain" description="Hpc2-related" evidence="3">
    <location>
        <begin position="113"/>
        <end position="161"/>
    </location>
</feature>
<evidence type="ECO:0000256" key="1">
    <source>
        <dbReference type="ARBA" id="ARBA00022553"/>
    </source>
</evidence>
<evidence type="ECO:0000259" key="4">
    <source>
        <dbReference type="Pfam" id="PF14075"/>
    </source>
</evidence>
<accession>A0A9J6BNZ4</accession>
<keyword evidence="6" id="KW-1185">Reference proteome</keyword>
<feature type="compositionally biased region" description="Basic and acidic residues" evidence="2">
    <location>
        <begin position="19"/>
        <end position="30"/>
    </location>
</feature>
<dbReference type="AlphaFoldDB" id="A0A9J6BNZ4"/>